<dbReference type="Pfam" id="PF03798">
    <property type="entry name" value="TRAM_LAG1_CLN8"/>
    <property type="match status" value="1"/>
</dbReference>
<evidence type="ECO:0000313" key="8">
    <source>
        <dbReference type="EMBL" id="CAE2242067.1"/>
    </source>
</evidence>
<keyword evidence="2 5" id="KW-0812">Transmembrane</keyword>
<dbReference type="GO" id="GO:0055088">
    <property type="term" value="P:lipid homeostasis"/>
    <property type="evidence" value="ECO:0007669"/>
    <property type="project" value="TreeGrafter"/>
</dbReference>
<evidence type="ECO:0000256" key="2">
    <source>
        <dbReference type="ARBA" id="ARBA00022692"/>
    </source>
</evidence>
<comment type="subcellular location">
    <subcellularLocation>
        <location evidence="1">Membrane</location>
        <topology evidence="1">Multi-pass membrane protein</topology>
    </subcellularLocation>
</comment>
<dbReference type="AlphaFoldDB" id="A0A7S4IX41"/>
<evidence type="ECO:0000259" key="7">
    <source>
        <dbReference type="PROSITE" id="PS50922"/>
    </source>
</evidence>
<evidence type="ECO:0000256" key="3">
    <source>
        <dbReference type="ARBA" id="ARBA00022989"/>
    </source>
</evidence>
<dbReference type="PANTHER" id="PTHR13439">
    <property type="entry name" value="CT120 PROTEIN"/>
    <property type="match status" value="1"/>
</dbReference>
<feature type="transmembrane region" description="Helical" evidence="6">
    <location>
        <begin position="246"/>
        <end position="270"/>
    </location>
</feature>
<gene>
    <name evidence="8" type="ORF">OAUR00152_LOCUS16336</name>
</gene>
<evidence type="ECO:0000256" key="4">
    <source>
        <dbReference type="ARBA" id="ARBA00023136"/>
    </source>
</evidence>
<feature type="domain" description="TLC" evidence="7">
    <location>
        <begin position="68"/>
        <end position="282"/>
    </location>
</feature>
<dbReference type="PROSITE" id="PS50922">
    <property type="entry name" value="TLC"/>
    <property type="match status" value="1"/>
</dbReference>
<evidence type="ECO:0000256" key="5">
    <source>
        <dbReference type="PROSITE-ProRule" id="PRU00205"/>
    </source>
</evidence>
<feature type="transmembrane region" description="Helical" evidence="6">
    <location>
        <begin position="27"/>
        <end position="45"/>
    </location>
</feature>
<evidence type="ECO:0000256" key="1">
    <source>
        <dbReference type="ARBA" id="ARBA00004141"/>
    </source>
</evidence>
<reference evidence="8" key="1">
    <citation type="submission" date="2021-01" db="EMBL/GenBank/DDBJ databases">
        <authorList>
            <person name="Corre E."/>
            <person name="Pelletier E."/>
            <person name="Niang G."/>
            <person name="Scheremetjew M."/>
            <person name="Finn R."/>
            <person name="Kale V."/>
            <person name="Holt S."/>
            <person name="Cochrane G."/>
            <person name="Meng A."/>
            <person name="Brown T."/>
            <person name="Cohen L."/>
        </authorList>
    </citation>
    <scope>NUCLEOTIDE SEQUENCE</scope>
    <source>
        <strain evidence="8">Isolate 1302-5</strain>
    </source>
</reference>
<dbReference type="EMBL" id="HBKQ01023994">
    <property type="protein sequence ID" value="CAE2242067.1"/>
    <property type="molecule type" value="Transcribed_RNA"/>
</dbReference>
<organism evidence="8">
    <name type="scientific">Odontella aurita</name>
    <dbReference type="NCBI Taxonomy" id="265563"/>
    <lineage>
        <taxon>Eukaryota</taxon>
        <taxon>Sar</taxon>
        <taxon>Stramenopiles</taxon>
        <taxon>Ochrophyta</taxon>
        <taxon>Bacillariophyta</taxon>
        <taxon>Mediophyceae</taxon>
        <taxon>Biddulphiophycidae</taxon>
        <taxon>Eupodiscales</taxon>
        <taxon>Odontellaceae</taxon>
        <taxon>Odontella</taxon>
    </lineage>
</organism>
<feature type="transmembrane region" description="Helical" evidence="6">
    <location>
        <begin position="66"/>
        <end position="91"/>
    </location>
</feature>
<feature type="transmembrane region" description="Helical" evidence="6">
    <location>
        <begin position="171"/>
        <end position="190"/>
    </location>
</feature>
<dbReference type="GO" id="GO:0016020">
    <property type="term" value="C:membrane"/>
    <property type="evidence" value="ECO:0007669"/>
    <property type="project" value="UniProtKB-SubCell"/>
</dbReference>
<evidence type="ECO:0000256" key="6">
    <source>
        <dbReference type="SAM" id="Phobius"/>
    </source>
</evidence>
<proteinExistence type="predicted"/>
<name>A0A7S4IX41_9STRA</name>
<dbReference type="InterPro" id="IPR006634">
    <property type="entry name" value="TLC-dom"/>
</dbReference>
<dbReference type="InterPro" id="IPR050846">
    <property type="entry name" value="TLCD"/>
</dbReference>
<sequence length="302" mass="34068">MVSNGIQHGYSSVLMPTDYLQDVGKHAIMYTLLISSLFCACCALVKRWSKKGDESRDKTKEDKATTLLNSFQLTNLIINIGLGFYGIYWWFLVLPNGCHDSDKIGHPYKITKECLTPAFFSEFQMSYQLWSIPLCILVGENSGPMMAHHVSVATLAVMCSTLITSTRYYCVFYFGVVESSSVFLSIMNAFKSRPHWIEAMPTLFACSKLLFSVTFLCMRIVLWIPLLLDFFRIAWDIGTSRGEHNGIYHILVVTSFAPAFVLTAMQIFWASKIIRGLVKMISKPTDSEWHSGVSSHGKDKGD</sequence>
<keyword evidence="4 5" id="KW-0472">Membrane</keyword>
<protein>
    <recommendedName>
        <fullName evidence="7">TLC domain-containing protein</fullName>
    </recommendedName>
</protein>
<keyword evidence="3 6" id="KW-1133">Transmembrane helix</keyword>
<feature type="transmembrane region" description="Helical" evidence="6">
    <location>
        <begin position="202"/>
        <end position="226"/>
    </location>
</feature>
<accession>A0A7S4IX41</accession>